<dbReference type="Pfam" id="PF06305">
    <property type="entry name" value="LapA_dom"/>
    <property type="match status" value="1"/>
</dbReference>
<keyword evidence="4 5" id="KW-0472">Membrane</keyword>
<evidence type="ECO:0000313" key="8">
    <source>
        <dbReference type="Proteomes" id="UP000185557"/>
    </source>
</evidence>
<name>A0A1U7J102_9CYAN</name>
<keyword evidence="2 5" id="KW-0812">Transmembrane</keyword>
<dbReference type="InterPro" id="IPR010445">
    <property type="entry name" value="LapA_dom"/>
</dbReference>
<evidence type="ECO:0000256" key="5">
    <source>
        <dbReference type="SAM" id="Phobius"/>
    </source>
</evidence>
<comment type="caution">
    <text evidence="7">The sequence shown here is derived from an EMBL/GenBank/DDBJ whole genome shotgun (WGS) entry which is preliminary data.</text>
</comment>
<reference evidence="7 8" key="1">
    <citation type="submission" date="2016-11" db="EMBL/GenBank/DDBJ databases">
        <title>Draft Genome Sequences of Nine Cyanobacterial Strains from Diverse Habitats.</title>
        <authorList>
            <person name="Zhu T."/>
            <person name="Hou S."/>
            <person name="Lu X."/>
            <person name="Hess W.R."/>
        </authorList>
    </citation>
    <scope>NUCLEOTIDE SEQUENCE [LARGE SCALE GENOMIC DNA]</scope>
    <source>
        <strain evidence="7 8">NIES-30</strain>
    </source>
</reference>
<dbReference type="Proteomes" id="UP000185557">
    <property type="component" value="Unassembled WGS sequence"/>
</dbReference>
<dbReference type="AlphaFoldDB" id="A0A1U7J102"/>
<sequence>MIRLVLALVPAVWVIAIAIIAVQNATPVSFRLLNLQSIEIPFGVLLAFCVAAGMLAAALVLLVLGGNPLRAPRRQKRSEP</sequence>
<gene>
    <name evidence="7" type="ORF">NIES30_18965</name>
</gene>
<dbReference type="STRING" id="549789.NIES30_18965"/>
<keyword evidence="8" id="KW-1185">Reference proteome</keyword>
<organism evidence="7 8">
    <name type="scientific">Phormidium tenue NIES-30</name>
    <dbReference type="NCBI Taxonomy" id="549789"/>
    <lineage>
        <taxon>Bacteria</taxon>
        <taxon>Bacillati</taxon>
        <taxon>Cyanobacteriota</taxon>
        <taxon>Cyanophyceae</taxon>
        <taxon>Oscillatoriophycideae</taxon>
        <taxon>Oscillatoriales</taxon>
        <taxon>Oscillatoriaceae</taxon>
        <taxon>Phormidium</taxon>
    </lineage>
</organism>
<evidence type="ECO:0000313" key="7">
    <source>
        <dbReference type="EMBL" id="OKH45613.1"/>
    </source>
</evidence>
<accession>A0A1U7J102</accession>
<evidence type="ECO:0000256" key="1">
    <source>
        <dbReference type="ARBA" id="ARBA00022475"/>
    </source>
</evidence>
<protein>
    <recommendedName>
        <fullName evidence="6">Lipopolysaccharide assembly protein A domain-containing protein</fullName>
    </recommendedName>
</protein>
<proteinExistence type="predicted"/>
<evidence type="ECO:0000256" key="2">
    <source>
        <dbReference type="ARBA" id="ARBA00022692"/>
    </source>
</evidence>
<dbReference type="GO" id="GO:0005886">
    <property type="term" value="C:plasma membrane"/>
    <property type="evidence" value="ECO:0007669"/>
    <property type="project" value="InterPro"/>
</dbReference>
<dbReference type="EMBL" id="MRCG01000016">
    <property type="protein sequence ID" value="OKH45613.1"/>
    <property type="molecule type" value="Genomic_DNA"/>
</dbReference>
<evidence type="ECO:0000259" key="6">
    <source>
        <dbReference type="Pfam" id="PF06305"/>
    </source>
</evidence>
<evidence type="ECO:0000256" key="3">
    <source>
        <dbReference type="ARBA" id="ARBA00022989"/>
    </source>
</evidence>
<feature type="transmembrane region" description="Helical" evidence="5">
    <location>
        <begin position="42"/>
        <end position="64"/>
    </location>
</feature>
<keyword evidence="3 5" id="KW-1133">Transmembrane helix</keyword>
<dbReference type="RefSeq" id="WP_073610017.1">
    <property type="nucleotide sequence ID" value="NZ_MRCG01000016.1"/>
</dbReference>
<keyword evidence="1" id="KW-1003">Cell membrane</keyword>
<evidence type="ECO:0000256" key="4">
    <source>
        <dbReference type="ARBA" id="ARBA00023136"/>
    </source>
</evidence>
<feature type="domain" description="Lipopolysaccharide assembly protein A" evidence="6">
    <location>
        <begin position="23"/>
        <end position="63"/>
    </location>
</feature>